<dbReference type="PROSITE" id="PS50893">
    <property type="entry name" value="ABC_TRANSPORTER_2"/>
    <property type="match status" value="2"/>
</dbReference>
<name>A0A520RYT5_9GAMM</name>
<dbReference type="Pfam" id="PF12848">
    <property type="entry name" value="ABC_tran_Xtn"/>
    <property type="match status" value="1"/>
</dbReference>
<comment type="catalytic activity">
    <reaction evidence="9 11">
        <text>ATP + H2O = ADP + phosphate + H(+)</text>
        <dbReference type="Rhea" id="RHEA:13065"/>
        <dbReference type="ChEBI" id="CHEBI:15377"/>
        <dbReference type="ChEBI" id="CHEBI:15378"/>
        <dbReference type="ChEBI" id="CHEBI:30616"/>
        <dbReference type="ChEBI" id="CHEBI:43474"/>
        <dbReference type="ChEBI" id="CHEBI:456216"/>
    </reaction>
</comment>
<evidence type="ECO:0000256" key="11">
    <source>
        <dbReference type="HAMAP-Rule" id="MF_00848"/>
    </source>
</evidence>
<evidence type="ECO:0000256" key="9">
    <source>
        <dbReference type="ARBA" id="ARBA00049360"/>
    </source>
</evidence>
<evidence type="ECO:0000256" key="1">
    <source>
        <dbReference type="ARBA" id="ARBA00022490"/>
    </source>
</evidence>
<evidence type="ECO:0000259" key="12">
    <source>
        <dbReference type="PROSITE" id="PS50893"/>
    </source>
</evidence>
<dbReference type="GO" id="GO:0003677">
    <property type="term" value="F:DNA binding"/>
    <property type="evidence" value="ECO:0007669"/>
    <property type="project" value="UniProtKB-UniRule"/>
</dbReference>
<evidence type="ECO:0000256" key="3">
    <source>
        <dbReference type="ARBA" id="ARBA00022741"/>
    </source>
</evidence>
<keyword evidence="4 11" id="KW-0227">DNA damage</keyword>
<dbReference type="PANTHER" id="PTHR42855:SF1">
    <property type="entry name" value="ABC TRANSPORTER DOMAIN-CONTAINING PROTEIN"/>
    <property type="match status" value="1"/>
</dbReference>
<dbReference type="GO" id="GO:0043022">
    <property type="term" value="F:ribosome binding"/>
    <property type="evidence" value="ECO:0007669"/>
    <property type="project" value="UniProtKB-UniRule"/>
</dbReference>
<dbReference type="Gene3D" id="3.40.50.300">
    <property type="entry name" value="P-loop containing nucleotide triphosphate hydrolases"/>
    <property type="match status" value="2"/>
</dbReference>
<keyword evidence="6 11" id="KW-0067">ATP-binding</keyword>
<evidence type="ECO:0000256" key="5">
    <source>
        <dbReference type="ARBA" id="ARBA00022801"/>
    </source>
</evidence>
<comment type="subcellular location">
    <subcellularLocation>
        <location evidence="11">Cytoplasm</location>
    </subcellularLocation>
    <text evidence="11">Associates with ribosomes.</text>
</comment>
<dbReference type="InterPro" id="IPR051309">
    <property type="entry name" value="ABCF_ATPase"/>
</dbReference>
<reference evidence="13 14" key="1">
    <citation type="submission" date="2019-02" db="EMBL/GenBank/DDBJ databases">
        <title>Prokaryotic population dynamics and viral predation in marine succession experiment using metagenomics: the confinement effect.</title>
        <authorList>
            <person name="Haro-Moreno J.M."/>
            <person name="Rodriguez-Valera F."/>
            <person name="Lopez-Perez M."/>
        </authorList>
    </citation>
    <scope>NUCLEOTIDE SEQUENCE [LARGE SCALE GENOMIC DNA]</scope>
    <source>
        <strain evidence="13">MED-G157</strain>
    </source>
</reference>
<dbReference type="SMART" id="SM00382">
    <property type="entry name" value="AAA"/>
    <property type="match status" value="2"/>
</dbReference>
<proteinExistence type="inferred from homology"/>
<dbReference type="InterPro" id="IPR027417">
    <property type="entry name" value="P-loop_NTPase"/>
</dbReference>
<dbReference type="SUPFAM" id="SSF52540">
    <property type="entry name" value="P-loop containing nucleoside triphosphate hydrolases"/>
    <property type="match status" value="2"/>
</dbReference>
<keyword evidence="1 11" id="KW-0963">Cytoplasm</keyword>
<dbReference type="InterPro" id="IPR032524">
    <property type="entry name" value="ABC_tran_C"/>
</dbReference>
<keyword evidence="7 11" id="KW-0238">DNA-binding</keyword>
<keyword evidence="2 11" id="KW-0677">Repeat</keyword>
<dbReference type="AlphaFoldDB" id="A0A520RYT5"/>
<evidence type="ECO:0000256" key="2">
    <source>
        <dbReference type="ARBA" id="ARBA00022737"/>
    </source>
</evidence>
<dbReference type="GO" id="GO:0006281">
    <property type="term" value="P:DNA repair"/>
    <property type="evidence" value="ECO:0007669"/>
    <property type="project" value="UniProtKB-KW"/>
</dbReference>
<dbReference type="InterPro" id="IPR003593">
    <property type="entry name" value="AAA+_ATPase"/>
</dbReference>
<accession>A0A520RYT5</accession>
<evidence type="ECO:0000256" key="8">
    <source>
        <dbReference type="ARBA" id="ARBA00023204"/>
    </source>
</evidence>
<dbReference type="InterPro" id="IPR032781">
    <property type="entry name" value="ABC_tran_Xtn"/>
</dbReference>
<evidence type="ECO:0000313" key="13">
    <source>
        <dbReference type="EMBL" id="RZO75403.1"/>
    </source>
</evidence>
<dbReference type="GO" id="GO:0016887">
    <property type="term" value="F:ATP hydrolysis activity"/>
    <property type="evidence" value="ECO:0007669"/>
    <property type="project" value="UniProtKB-UniRule"/>
</dbReference>
<dbReference type="GO" id="GO:0005524">
    <property type="term" value="F:ATP binding"/>
    <property type="evidence" value="ECO:0007669"/>
    <property type="project" value="UniProtKB-UniRule"/>
</dbReference>
<comment type="similarity">
    <text evidence="10 11">Belongs to the ABC transporter superfamily. ABCF family. Uup subfamily.</text>
</comment>
<feature type="binding site" evidence="11">
    <location>
        <begin position="349"/>
        <end position="356"/>
    </location>
    <ligand>
        <name>ATP</name>
        <dbReference type="ChEBI" id="CHEBI:30616"/>
        <label>2</label>
    </ligand>
</feature>
<evidence type="ECO:0000313" key="14">
    <source>
        <dbReference type="Proteomes" id="UP000316199"/>
    </source>
</evidence>
<feature type="binding site" evidence="11">
    <location>
        <begin position="36"/>
        <end position="43"/>
    </location>
    <ligand>
        <name>ATP</name>
        <dbReference type="ChEBI" id="CHEBI:30616"/>
        <label>1</label>
    </ligand>
</feature>
<keyword evidence="11" id="KW-0175">Coiled coil</keyword>
<dbReference type="EC" id="3.6.1.-" evidence="11"/>
<evidence type="ECO:0000256" key="4">
    <source>
        <dbReference type="ARBA" id="ARBA00022763"/>
    </source>
</evidence>
<dbReference type="PANTHER" id="PTHR42855">
    <property type="entry name" value="ABC TRANSPORTER ATP-BINDING SUBUNIT"/>
    <property type="match status" value="1"/>
</dbReference>
<dbReference type="Pfam" id="PF00005">
    <property type="entry name" value="ABC_tran"/>
    <property type="match status" value="2"/>
</dbReference>
<evidence type="ECO:0000256" key="7">
    <source>
        <dbReference type="ARBA" id="ARBA00023125"/>
    </source>
</evidence>
<feature type="domain" description="ABC transporter" evidence="12">
    <location>
        <begin position="317"/>
        <end position="536"/>
    </location>
</feature>
<dbReference type="Pfam" id="PF16326">
    <property type="entry name" value="ABC_tran_CTD"/>
    <property type="match status" value="1"/>
</dbReference>
<organism evidence="13 14">
    <name type="scientific">OM182 bacterium</name>
    <dbReference type="NCBI Taxonomy" id="2510334"/>
    <lineage>
        <taxon>Bacteria</taxon>
        <taxon>Pseudomonadati</taxon>
        <taxon>Pseudomonadota</taxon>
        <taxon>Gammaproteobacteria</taxon>
        <taxon>OMG group</taxon>
        <taxon>OM182 clade</taxon>
    </lineage>
</organism>
<dbReference type="FunFam" id="3.40.50.300:FF:000011">
    <property type="entry name" value="Putative ABC transporter ATP-binding component"/>
    <property type="match status" value="1"/>
</dbReference>
<dbReference type="GO" id="GO:0005737">
    <property type="term" value="C:cytoplasm"/>
    <property type="evidence" value="ECO:0007669"/>
    <property type="project" value="UniProtKB-SubCell"/>
</dbReference>
<comment type="function">
    <text evidence="11">Probably plays a role in ribosome assembly or function. May be involved in resolution of branched DNA intermediates that result from template switching in postreplication gaps. Binds DNA and has ATPase activity.</text>
</comment>
<dbReference type="Proteomes" id="UP000316199">
    <property type="component" value="Unassembled WGS sequence"/>
</dbReference>
<feature type="domain" description="ABC transporter" evidence="12">
    <location>
        <begin position="4"/>
        <end position="251"/>
    </location>
</feature>
<dbReference type="PROSITE" id="PS00211">
    <property type="entry name" value="ABC_TRANSPORTER_1"/>
    <property type="match status" value="2"/>
</dbReference>
<sequence>MPITTLKHLSIAYGTDQILDQIELNIDNGERIALTGRNGAGKSTLLGVISGAIIPDDGSLWRADNLKFSTLSQDLPARTNVTVFDSVSAVFFEVGRYLSEYSYLTQQTTSDELNIKRLGELQELLDHSNGWNISHRIEATLQRLQLDPKLLLSSLSGGWLKRVAIAQSIVLEPDVWILDEPTNHLDLEGIKWLESILLDFHGTVIFVTHDRQLMKSVATAVIEIDRGNLTRYNCGYEDFIDRRDKMREIELEQNKQFDDKLKTEETWVRQGIKARRTRNEGRVRALKVLREERSKRLYRTELKLEVDSGVSSGKTVKEAVHLGKSIDGKIIIKDLDLIIERGDRIGVLGPNGCGKTTLIKLLLEEIPPDTGSIKTGTKLLVAYFDQIREQLDQQKNSHDYIAEGRDFITVNGKDIHVVSYLNNFMFNPDQARAPIHTLSGGEQNRLMLAKLFSMPANFLVLDEPTNDLDIESLELLEELLIGYNGTVLMVSHDRTFMDNVVSSLLVFEGNGKIQEYVGGYTDWVSNSNSNGLTKSLMPKRRSEISSHQEHKKQKANQQKRLRELDKLTALIEATEQKLAEMNLQMGEPSFFEQSLEQQNASYDKAAILESQLAALMLEWETLEA</sequence>
<dbReference type="EMBL" id="SHAG01000036">
    <property type="protein sequence ID" value="RZO75403.1"/>
    <property type="molecule type" value="Genomic_DNA"/>
</dbReference>
<keyword evidence="8 11" id="KW-0234">DNA repair</keyword>
<feature type="coiled-coil region" evidence="11">
    <location>
        <begin position="547"/>
        <end position="584"/>
    </location>
</feature>
<evidence type="ECO:0000256" key="10">
    <source>
        <dbReference type="ARBA" id="ARBA00061478"/>
    </source>
</evidence>
<keyword evidence="3 11" id="KW-0547">Nucleotide-binding</keyword>
<dbReference type="CDD" id="cd03221">
    <property type="entry name" value="ABCF_EF-3"/>
    <property type="match status" value="2"/>
</dbReference>
<dbReference type="HAMAP" id="MF_00848">
    <property type="entry name" value="Uup"/>
    <property type="match status" value="1"/>
</dbReference>
<evidence type="ECO:0000256" key="6">
    <source>
        <dbReference type="ARBA" id="ARBA00022840"/>
    </source>
</evidence>
<keyword evidence="5 11" id="KW-0378">Hydrolase</keyword>
<dbReference type="InterPro" id="IPR003439">
    <property type="entry name" value="ABC_transporter-like_ATP-bd"/>
</dbReference>
<comment type="caution">
    <text evidence="13">The sequence shown here is derived from an EMBL/GenBank/DDBJ whole genome shotgun (WGS) entry which is preliminary data.</text>
</comment>
<dbReference type="InterPro" id="IPR017871">
    <property type="entry name" value="ABC_transporter-like_CS"/>
</dbReference>
<protein>
    <recommendedName>
        <fullName evidence="11">ATP-binding protein Uup</fullName>
        <ecNumber evidence="11">3.6.1.-</ecNumber>
    </recommendedName>
</protein>
<dbReference type="FunFam" id="3.40.50.300:FF:000309">
    <property type="entry name" value="ABC transporter ATP-binding protein"/>
    <property type="match status" value="1"/>
</dbReference>
<gene>
    <name evidence="11" type="primary">uup</name>
    <name evidence="13" type="ORF">EVA68_07105</name>
</gene>
<dbReference type="InterPro" id="IPR043686">
    <property type="entry name" value="Uup"/>
</dbReference>